<evidence type="ECO:0000259" key="4">
    <source>
        <dbReference type="PROSITE" id="PS51077"/>
    </source>
</evidence>
<dbReference type="Pfam" id="PF09339">
    <property type="entry name" value="HTH_IclR"/>
    <property type="match status" value="1"/>
</dbReference>
<evidence type="ECO:0000256" key="1">
    <source>
        <dbReference type="ARBA" id="ARBA00023015"/>
    </source>
</evidence>
<evidence type="ECO:0000313" key="7">
    <source>
        <dbReference type="Proteomes" id="UP000659172"/>
    </source>
</evidence>
<dbReference type="Gene3D" id="1.10.10.10">
    <property type="entry name" value="Winged helix-like DNA-binding domain superfamily/Winged helix DNA-binding domain"/>
    <property type="match status" value="1"/>
</dbReference>
<dbReference type="SUPFAM" id="SSF55781">
    <property type="entry name" value="GAF domain-like"/>
    <property type="match status" value="1"/>
</dbReference>
<dbReference type="InterPro" id="IPR005471">
    <property type="entry name" value="Tscrpt_reg_IclR_N"/>
</dbReference>
<dbReference type="PANTHER" id="PTHR30136:SF35">
    <property type="entry name" value="HTH-TYPE TRANSCRIPTIONAL REGULATOR RV1719"/>
    <property type="match status" value="1"/>
</dbReference>
<feature type="domain" description="HTH iclR-type" evidence="4">
    <location>
        <begin position="27"/>
        <end position="89"/>
    </location>
</feature>
<dbReference type="SMART" id="SM00346">
    <property type="entry name" value="HTH_ICLR"/>
    <property type="match status" value="1"/>
</dbReference>
<dbReference type="PROSITE" id="PS51077">
    <property type="entry name" value="HTH_ICLR"/>
    <property type="match status" value="1"/>
</dbReference>
<dbReference type="PANTHER" id="PTHR30136">
    <property type="entry name" value="HELIX-TURN-HELIX TRANSCRIPTIONAL REGULATOR, ICLR FAMILY"/>
    <property type="match status" value="1"/>
</dbReference>
<comment type="caution">
    <text evidence="6">The sequence shown here is derived from an EMBL/GenBank/DDBJ whole genome shotgun (WGS) entry which is preliminary data.</text>
</comment>
<dbReference type="RefSeq" id="WP_176951592.1">
    <property type="nucleotide sequence ID" value="NZ_JABXYK010000015.1"/>
</dbReference>
<reference evidence="6 7" key="1">
    <citation type="submission" date="2020-06" db="EMBL/GenBank/DDBJ databases">
        <title>Rhizobium sp.nov. isolated from the tomato plant.</title>
        <authorList>
            <person name="Thin K.K."/>
            <person name="Zhang X."/>
            <person name="He S."/>
        </authorList>
    </citation>
    <scope>NUCLEOTIDE SEQUENCE [LARGE SCALE GENOMIC DNA]</scope>
    <source>
        <strain evidence="6 7">DBTS2</strain>
    </source>
</reference>
<dbReference type="EMBL" id="JABXYK010000015">
    <property type="protein sequence ID" value="NVP57628.1"/>
    <property type="molecule type" value="Genomic_DNA"/>
</dbReference>
<dbReference type="SUPFAM" id="SSF46785">
    <property type="entry name" value="Winged helix' DNA-binding domain"/>
    <property type="match status" value="1"/>
</dbReference>
<feature type="domain" description="IclR-ED" evidence="5">
    <location>
        <begin position="90"/>
        <end position="274"/>
    </location>
</feature>
<proteinExistence type="predicted"/>
<evidence type="ECO:0000256" key="3">
    <source>
        <dbReference type="ARBA" id="ARBA00023163"/>
    </source>
</evidence>
<protein>
    <submittedName>
        <fullName evidence="6">IclR family transcriptional regulator</fullName>
    </submittedName>
</protein>
<keyword evidence="7" id="KW-1185">Reference proteome</keyword>
<dbReference type="Gene3D" id="3.30.450.40">
    <property type="match status" value="1"/>
</dbReference>
<organism evidence="6 7">
    <name type="scientific">Mycoplana rhizolycopersici</name>
    <dbReference type="NCBI Taxonomy" id="2746702"/>
    <lineage>
        <taxon>Bacteria</taxon>
        <taxon>Pseudomonadati</taxon>
        <taxon>Pseudomonadota</taxon>
        <taxon>Alphaproteobacteria</taxon>
        <taxon>Hyphomicrobiales</taxon>
        <taxon>Rhizobiaceae</taxon>
        <taxon>Mycoplana</taxon>
    </lineage>
</organism>
<dbReference type="InterPro" id="IPR029016">
    <property type="entry name" value="GAF-like_dom_sf"/>
</dbReference>
<keyword evidence="3" id="KW-0804">Transcription</keyword>
<dbReference type="Proteomes" id="UP000659172">
    <property type="component" value="Unassembled WGS sequence"/>
</dbReference>
<gene>
    <name evidence="6" type="ORF">HV823_20450</name>
</gene>
<dbReference type="InterPro" id="IPR036390">
    <property type="entry name" value="WH_DNA-bd_sf"/>
</dbReference>
<evidence type="ECO:0000313" key="6">
    <source>
        <dbReference type="EMBL" id="NVP57628.1"/>
    </source>
</evidence>
<dbReference type="InterPro" id="IPR050707">
    <property type="entry name" value="HTH_MetabolicPath_Reg"/>
</dbReference>
<evidence type="ECO:0000259" key="5">
    <source>
        <dbReference type="PROSITE" id="PS51078"/>
    </source>
</evidence>
<dbReference type="InterPro" id="IPR014757">
    <property type="entry name" value="Tscrpt_reg_IclR_C"/>
</dbReference>
<name>A0ABX2QK63_9HYPH</name>
<dbReference type="InterPro" id="IPR036388">
    <property type="entry name" value="WH-like_DNA-bd_sf"/>
</dbReference>
<dbReference type="Pfam" id="PF01614">
    <property type="entry name" value="IclR_C"/>
    <property type="match status" value="1"/>
</dbReference>
<accession>A0ABX2QK63</accession>
<dbReference type="PROSITE" id="PS51078">
    <property type="entry name" value="ICLR_ED"/>
    <property type="match status" value="1"/>
</dbReference>
<sequence length="274" mass="30274">MEGPIHMDHADEMYTDEDAGPDPRLFVASVARALRILESFDGGRRTLTIAEISQATGLGRSATQRFVYTLHQLGYLRRDGSSKHYRVSAKAIDLALSLIGSHTYAERVAPVLDMLAQKTGETVAWVERDDIDIVILRSIPSKHLSSVNLPVGQRFAALSASSGQVLLAHAPIEEILRVYKNSMVHARERFGLSDNEGILRYFEDVRRRGLSITEKMEDVDSISLSAPVFAGRDEPVGAINISTLKSRFSKLQAERKLSVDLIAAAREASQMVSR</sequence>
<evidence type="ECO:0000256" key="2">
    <source>
        <dbReference type="ARBA" id="ARBA00023125"/>
    </source>
</evidence>
<keyword evidence="2" id="KW-0238">DNA-binding</keyword>
<keyword evidence="1" id="KW-0805">Transcription regulation</keyword>